<dbReference type="AlphaFoldDB" id="A0A9C7PTW4"/>
<evidence type="ECO:0000313" key="1">
    <source>
        <dbReference type="EMBL" id="GJQ09766.1"/>
    </source>
</evidence>
<dbReference type="PANTHER" id="PTHR36076:SF1">
    <property type="entry name" value="THIOREDOXIN SUPERFAMILY PROTEIN"/>
    <property type="match status" value="1"/>
</dbReference>
<reference evidence="1" key="2">
    <citation type="submission" date="2022-01" db="EMBL/GenBank/DDBJ databases">
        <authorList>
            <person name="Hirooka S."/>
            <person name="Miyagishima S.Y."/>
        </authorList>
    </citation>
    <scope>NUCLEOTIDE SEQUENCE</scope>
    <source>
        <strain evidence="1">NBRC 102759</strain>
    </source>
</reference>
<proteinExistence type="predicted"/>
<dbReference type="SUPFAM" id="SSF52833">
    <property type="entry name" value="Thioredoxin-like"/>
    <property type="match status" value="1"/>
</dbReference>
<accession>A0A9C7PTW4</accession>
<keyword evidence="2" id="KW-1185">Reference proteome</keyword>
<dbReference type="EMBL" id="BQMJ01000010">
    <property type="protein sequence ID" value="GJQ09766.1"/>
    <property type="molecule type" value="Genomic_DNA"/>
</dbReference>
<dbReference type="Gene3D" id="3.40.30.10">
    <property type="entry name" value="Glutaredoxin"/>
    <property type="match status" value="1"/>
</dbReference>
<dbReference type="OrthoDB" id="2014000at2759"/>
<gene>
    <name evidence="1" type="ORF">GpartN1_g1557.t1</name>
</gene>
<comment type="caution">
    <text evidence="1">The sequence shown here is derived from an EMBL/GenBank/DDBJ whole genome shotgun (WGS) entry which is preliminary data.</text>
</comment>
<dbReference type="PANTHER" id="PTHR36076">
    <property type="entry name" value="THIOREDOXIN SUPERFAMILY PROTEIN"/>
    <property type="match status" value="1"/>
</dbReference>
<name>A0A9C7PTW4_9RHOD</name>
<organism evidence="1 2">
    <name type="scientific">Galdieria partita</name>
    <dbReference type="NCBI Taxonomy" id="83374"/>
    <lineage>
        <taxon>Eukaryota</taxon>
        <taxon>Rhodophyta</taxon>
        <taxon>Bangiophyceae</taxon>
        <taxon>Galdieriales</taxon>
        <taxon>Galdieriaceae</taxon>
        <taxon>Galdieria</taxon>
    </lineage>
</organism>
<protein>
    <recommendedName>
        <fullName evidence="3">Thioredoxin-like fold domain-containing protein</fullName>
    </recommendedName>
</protein>
<evidence type="ECO:0000313" key="2">
    <source>
        <dbReference type="Proteomes" id="UP001061958"/>
    </source>
</evidence>
<dbReference type="Proteomes" id="UP001061958">
    <property type="component" value="Unassembled WGS sequence"/>
</dbReference>
<reference evidence="1" key="1">
    <citation type="journal article" date="2022" name="Proc. Natl. Acad. Sci. U.S.A.">
        <title>Life cycle and functional genomics of the unicellular red alga Galdieria for elucidating algal and plant evolution and industrial use.</title>
        <authorList>
            <person name="Hirooka S."/>
            <person name="Itabashi T."/>
            <person name="Ichinose T.M."/>
            <person name="Onuma R."/>
            <person name="Fujiwara T."/>
            <person name="Yamashita S."/>
            <person name="Jong L.W."/>
            <person name="Tomita R."/>
            <person name="Iwane A.H."/>
            <person name="Miyagishima S.Y."/>
        </authorList>
    </citation>
    <scope>NUCLEOTIDE SEQUENCE</scope>
    <source>
        <strain evidence="1">NBRC 102759</strain>
    </source>
</reference>
<evidence type="ECO:0008006" key="3">
    <source>
        <dbReference type="Google" id="ProtNLM"/>
    </source>
</evidence>
<sequence length="173" mass="20210">MMSFNADRSSEPTSQGIRKTLLEWSRYYLGYPRPPSRVIEFRGRKHLIELLKQGKPVLVALSVEGFSRCEYFRKMFEQASFEFEQVQFVWVNCGQAIEFCRSRQPPTMPWMELFQLDFDSEAKVGMRESDSTFKVEVKPFIGYHPSVYGIKVFLRKHGILPPAGFQLESKSYS</sequence>
<dbReference type="InterPro" id="IPR036249">
    <property type="entry name" value="Thioredoxin-like_sf"/>
</dbReference>